<proteinExistence type="predicted"/>
<comment type="caution">
    <text evidence="2">The sequence shown here is derived from an EMBL/GenBank/DDBJ whole genome shotgun (WGS) entry which is preliminary data.</text>
</comment>
<dbReference type="PANTHER" id="PTHR34144:SF7">
    <property type="entry name" value="EXPORT PROTEIN (CAP59), PUTATIVE (AFU_ORTHOLOGUE AFUA_7G05020)-RELATED"/>
    <property type="match status" value="1"/>
</dbReference>
<name>A0AAN7TKX2_9PEZI</name>
<feature type="transmembrane region" description="Helical" evidence="1">
    <location>
        <begin position="12"/>
        <end position="32"/>
    </location>
</feature>
<dbReference type="AlphaFoldDB" id="A0AAN7TKX2"/>
<accession>A0AAN7TKX2</accession>
<evidence type="ECO:0000313" key="3">
    <source>
        <dbReference type="Proteomes" id="UP001310890"/>
    </source>
</evidence>
<keyword evidence="1" id="KW-0812">Transmembrane</keyword>
<evidence type="ECO:0000256" key="1">
    <source>
        <dbReference type="SAM" id="Phobius"/>
    </source>
</evidence>
<dbReference type="Pfam" id="PF11735">
    <property type="entry name" value="CAP59_mtransfer"/>
    <property type="match status" value="1"/>
</dbReference>
<gene>
    <name evidence="2" type="ORF">LTR62_002229</name>
</gene>
<evidence type="ECO:0008006" key="4">
    <source>
        <dbReference type="Google" id="ProtNLM"/>
    </source>
</evidence>
<dbReference type="InterPro" id="IPR021047">
    <property type="entry name" value="Mannosyltransferase_CMT1"/>
</dbReference>
<dbReference type="Proteomes" id="UP001310890">
    <property type="component" value="Unassembled WGS sequence"/>
</dbReference>
<dbReference type="PANTHER" id="PTHR34144">
    <property type="entry name" value="CHROMOSOME 8, WHOLE GENOME SHOTGUN SEQUENCE"/>
    <property type="match status" value="1"/>
</dbReference>
<keyword evidence="1" id="KW-0472">Membrane</keyword>
<sequence>MILRPRVRRQAVQRSLQILFSIILIWTCYDIWAVRRAAHTQSQIPNPSFPSDQKIFIASLHWTDEIVLREHWISAIVQLAEDIGSPNVFISAYGSGSLDNTEAALRELEDELRTRGIPHAVVFDGATHQDEVSKAPAESGWIRMPATKSYRGYSTDYFTLSKDEWVPRRIPYLARLRNEVMRPLYEQQGKGIVYDKVLWLNDVVFTSNDVRTLLATRGGDYAAACALDFKKAPVFYDTFALRDAQGFAPLADTWPYFQSASSRNALKQSQPVPVASCWNGMLAFDAAPFYDAQQPLKFRGIPDDLAFSHLEGSESCLVHADNPLSAEKGVWINPNIRVGYDGIAYNLVNARKWPSSLEIVVGVWRNRFMRWLPLSNLYTSRRTVSRKEKKWKTQNPDREEKGAFCLIDEMQILLHNGWGHA</sequence>
<keyword evidence="1" id="KW-1133">Transmembrane helix</keyword>
<reference evidence="2" key="1">
    <citation type="submission" date="2023-08" db="EMBL/GenBank/DDBJ databases">
        <title>Black Yeasts Isolated from many extreme environments.</title>
        <authorList>
            <person name="Coleine C."/>
            <person name="Stajich J.E."/>
            <person name="Selbmann L."/>
        </authorList>
    </citation>
    <scope>NUCLEOTIDE SEQUENCE</scope>
    <source>
        <strain evidence="2">CCFEE 5401</strain>
    </source>
</reference>
<evidence type="ECO:0000313" key="2">
    <source>
        <dbReference type="EMBL" id="KAK5114656.1"/>
    </source>
</evidence>
<dbReference type="EMBL" id="JAVRRL010000016">
    <property type="protein sequence ID" value="KAK5114656.1"/>
    <property type="molecule type" value="Genomic_DNA"/>
</dbReference>
<protein>
    <recommendedName>
        <fullName evidence="4">Polysaccharide export protein</fullName>
    </recommendedName>
</protein>
<organism evidence="2 3">
    <name type="scientific">Meristemomyces frigidus</name>
    <dbReference type="NCBI Taxonomy" id="1508187"/>
    <lineage>
        <taxon>Eukaryota</taxon>
        <taxon>Fungi</taxon>
        <taxon>Dikarya</taxon>
        <taxon>Ascomycota</taxon>
        <taxon>Pezizomycotina</taxon>
        <taxon>Dothideomycetes</taxon>
        <taxon>Dothideomycetidae</taxon>
        <taxon>Mycosphaerellales</taxon>
        <taxon>Teratosphaeriaceae</taxon>
        <taxon>Meristemomyces</taxon>
    </lineage>
</organism>